<keyword evidence="4 6" id="KW-1133">Transmembrane helix</keyword>
<dbReference type="NCBIfam" id="TIGR00360">
    <property type="entry name" value="ComEC_N-term"/>
    <property type="match status" value="1"/>
</dbReference>
<dbReference type="eggNOG" id="COG2333">
    <property type="taxonomic scope" value="Bacteria"/>
</dbReference>
<dbReference type="Pfam" id="PF13567">
    <property type="entry name" value="DUF4131"/>
    <property type="match status" value="1"/>
</dbReference>
<feature type="transmembrane region" description="Helical" evidence="6">
    <location>
        <begin position="49"/>
        <end position="66"/>
    </location>
</feature>
<dbReference type="InterPro" id="IPR036866">
    <property type="entry name" value="RibonucZ/Hydroxyglut_hydro"/>
</dbReference>
<evidence type="ECO:0000256" key="1">
    <source>
        <dbReference type="ARBA" id="ARBA00004651"/>
    </source>
</evidence>
<proteinExistence type="predicted"/>
<reference evidence="8 9" key="1">
    <citation type="journal article" date="2010" name="Stand. Genomic Sci.">
        <title>Complete genome sequence of Thermosediminibacter oceani type strain (JW/IW-1228P).</title>
        <authorList>
            <person name="Pitluck S."/>
            <person name="Yasawong M."/>
            <person name="Munk C."/>
            <person name="Nolan M."/>
            <person name="Lapidus A."/>
            <person name="Lucas S."/>
            <person name="Glavina Del Rio T."/>
            <person name="Tice H."/>
            <person name="Cheng J.F."/>
            <person name="Bruce D."/>
            <person name="Detter C."/>
            <person name="Tapia R."/>
            <person name="Han C."/>
            <person name="Goodwin L."/>
            <person name="Liolios K."/>
            <person name="Ivanova N."/>
            <person name="Mavromatis K."/>
            <person name="Mikhailova N."/>
            <person name="Pati A."/>
            <person name="Chen A."/>
            <person name="Palaniappan K."/>
            <person name="Land M."/>
            <person name="Hauser L."/>
            <person name="Chang Y.J."/>
            <person name="Jeffries C.D."/>
            <person name="Rohde M."/>
            <person name="Spring S."/>
            <person name="Sikorski J."/>
            <person name="Goker M."/>
            <person name="Woyke T."/>
            <person name="Bristow J."/>
            <person name="Eisen J.A."/>
            <person name="Markowitz V."/>
            <person name="Hugenholtz P."/>
            <person name="Kyrpides N.C."/>
            <person name="Klenk H.P."/>
        </authorList>
    </citation>
    <scope>NUCLEOTIDE SEQUENCE [LARGE SCALE GENOMIC DNA]</scope>
    <source>
        <strain evidence="9">ATCC BAA-1034 / DSM 16646 / JW/IW-1228P</strain>
    </source>
</reference>
<protein>
    <submittedName>
        <fullName evidence="8">DNA internalization-related competence protein ComEC/Rec2</fullName>
    </submittedName>
</protein>
<sequence length="772" mass="85337">MYRPFLFVFLFFAAGIVAGEYIKILWPFALALIAGFGFYFFARDFRKTVFLGIIVFTAGALYHNFWSTNLEGTIANYAGNYRTVVGVVVSPPEVDETKVTYEVKTLYILQDGKYIKAPGKIRVSVARKDSAELLNYGDATEFSGFLRIPTNYENPGGFDYRAYLVQKGITATMFSREMKYLGRADVNPLVKSALDFRERIQNFYRRALSPKLASLLSGIVLGLKGDIPEDVLKAFSDGGVLHVLTASGLNVGIVYAAVEGVLKFLKLSPRACFFFGNIAVLFYSLMAGMSPPVLRAAVMLEVVMLGRLIGRKSDPLNSLGFAGFLLLLANSFNIFSASFQLSFAATLGIILFFKPLQRFFVSIPAFFRDSLAVLISAQLLLFPFLAYYFHKISLAGFLLNFIIVPLAGAALLGGFLTGIVSFLPFFAVPIVKITGVLVFLMDWVTTLASRLPFATFSVPSLGPLAVLAYFALIAAVFAPVEALGIKRRQKFAVIGLCFLIVAWSIFWVKPGFEVTFLDVGQGDCIFIKTKDGGTVLIDGGGMPAYYKGSFDIGEDVVLPYLYEQGVRKLDVVVFTHFDSDHAGGLLSIIEEMDVNAVVIGHPDYSEIYRKMVEVAAKKKIPVLTVSRGDIFRVGEAVFHVLNPKKHELFEDDNDNSVVLKMIYRGFRFLFTGDLGFEGEKDVMAECDVEADVLKIAHHGSNTSTSPEFLNKVNPDFAVISVGKNNSFGHPSPRVIELLEKSKIKVFRTDIHGAISFKIRGNNVRLYTQKKIN</sequence>
<accession>D9S2N0</accession>
<dbReference type="STRING" id="555079.Toce_0895"/>
<dbReference type="GO" id="GO:0030420">
    <property type="term" value="P:establishment of competence for transformation"/>
    <property type="evidence" value="ECO:0007669"/>
    <property type="project" value="InterPro"/>
</dbReference>
<evidence type="ECO:0000256" key="4">
    <source>
        <dbReference type="ARBA" id="ARBA00022989"/>
    </source>
</evidence>
<evidence type="ECO:0000256" key="3">
    <source>
        <dbReference type="ARBA" id="ARBA00022692"/>
    </source>
</evidence>
<dbReference type="InterPro" id="IPR035681">
    <property type="entry name" value="ComA-like_MBL"/>
</dbReference>
<name>D9S2N0_THEOJ</name>
<evidence type="ECO:0000256" key="2">
    <source>
        <dbReference type="ARBA" id="ARBA00022475"/>
    </source>
</evidence>
<feature type="transmembrane region" description="Helical" evidence="6">
    <location>
        <begin position="270"/>
        <end position="286"/>
    </location>
</feature>
<dbReference type="SMART" id="SM00849">
    <property type="entry name" value="Lactamase_B"/>
    <property type="match status" value="1"/>
</dbReference>
<evidence type="ECO:0000256" key="5">
    <source>
        <dbReference type="ARBA" id="ARBA00023136"/>
    </source>
</evidence>
<feature type="transmembrane region" description="Helical" evidence="6">
    <location>
        <begin position="371"/>
        <end position="389"/>
    </location>
</feature>
<feature type="transmembrane region" description="Helical" evidence="6">
    <location>
        <begin position="422"/>
        <end position="441"/>
    </location>
</feature>
<evidence type="ECO:0000313" key="8">
    <source>
        <dbReference type="EMBL" id="ADL07657.1"/>
    </source>
</evidence>
<keyword evidence="5 6" id="KW-0472">Membrane</keyword>
<feature type="transmembrane region" description="Helical" evidence="6">
    <location>
        <begin position="491"/>
        <end position="508"/>
    </location>
</feature>
<evidence type="ECO:0000259" key="7">
    <source>
        <dbReference type="SMART" id="SM00849"/>
    </source>
</evidence>
<dbReference type="SUPFAM" id="SSF56281">
    <property type="entry name" value="Metallo-hydrolase/oxidoreductase"/>
    <property type="match status" value="1"/>
</dbReference>
<dbReference type="InterPro" id="IPR052159">
    <property type="entry name" value="Competence_DNA_uptake"/>
</dbReference>
<evidence type="ECO:0000256" key="6">
    <source>
        <dbReference type="SAM" id="Phobius"/>
    </source>
</evidence>
<dbReference type="AlphaFoldDB" id="D9S2N0"/>
<dbReference type="KEGG" id="toc:Toce_0895"/>
<dbReference type="Pfam" id="PF03772">
    <property type="entry name" value="Competence"/>
    <property type="match status" value="1"/>
</dbReference>
<keyword evidence="2" id="KW-1003">Cell membrane</keyword>
<dbReference type="eggNOG" id="COG0658">
    <property type="taxonomic scope" value="Bacteria"/>
</dbReference>
<dbReference type="CDD" id="cd07731">
    <property type="entry name" value="ComA-like_MBL-fold"/>
    <property type="match status" value="1"/>
</dbReference>
<dbReference type="InterPro" id="IPR004797">
    <property type="entry name" value="Competence_ComEC/Rec2"/>
</dbReference>
<keyword evidence="9" id="KW-1185">Reference proteome</keyword>
<dbReference type="InterPro" id="IPR001279">
    <property type="entry name" value="Metallo-B-lactamas"/>
</dbReference>
<dbReference type="PANTHER" id="PTHR30619:SF1">
    <property type="entry name" value="RECOMBINATION PROTEIN 2"/>
    <property type="match status" value="1"/>
</dbReference>
<dbReference type="RefSeq" id="WP_013275700.1">
    <property type="nucleotide sequence ID" value="NC_014377.1"/>
</dbReference>
<dbReference type="HOGENOM" id="CLU_010363_2_1_9"/>
<feature type="transmembrane region" description="Helical" evidence="6">
    <location>
        <begin position="461"/>
        <end position="479"/>
    </location>
</feature>
<dbReference type="GO" id="GO:0005886">
    <property type="term" value="C:plasma membrane"/>
    <property type="evidence" value="ECO:0007669"/>
    <property type="project" value="UniProtKB-SubCell"/>
</dbReference>
<dbReference type="EMBL" id="CP002131">
    <property type="protein sequence ID" value="ADL07657.1"/>
    <property type="molecule type" value="Genomic_DNA"/>
</dbReference>
<dbReference type="Pfam" id="PF00753">
    <property type="entry name" value="Lactamase_B"/>
    <property type="match status" value="1"/>
</dbReference>
<gene>
    <name evidence="8" type="ordered locus">Toce_0895</name>
</gene>
<keyword evidence="3 6" id="KW-0812">Transmembrane</keyword>
<feature type="domain" description="Metallo-beta-lactamase" evidence="7">
    <location>
        <begin position="521"/>
        <end position="723"/>
    </location>
</feature>
<dbReference type="InterPro" id="IPR025405">
    <property type="entry name" value="DUF4131"/>
</dbReference>
<feature type="transmembrane region" description="Helical" evidence="6">
    <location>
        <begin position="239"/>
        <end position="258"/>
    </location>
</feature>
<dbReference type="Gene3D" id="3.60.15.10">
    <property type="entry name" value="Ribonuclease Z/Hydroxyacylglutathione hydrolase-like"/>
    <property type="match status" value="1"/>
</dbReference>
<feature type="transmembrane region" description="Helical" evidence="6">
    <location>
        <begin position="395"/>
        <end position="415"/>
    </location>
</feature>
<dbReference type="Proteomes" id="UP000000272">
    <property type="component" value="Chromosome"/>
</dbReference>
<dbReference type="NCBIfam" id="TIGR00361">
    <property type="entry name" value="ComEC_Rec2"/>
    <property type="match status" value="1"/>
</dbReference>
<comment type="subcellular location">
    <subcellularLocation>
        <location evidence="1">Cell membrane</location>
        <topology evidence="1">Multi-pass membrane protein</topology>
    </subcellularLocation>
</comment>
<feature type="transmembrane region" description="Helical" evidence="6">
    <location>
        <begin position="25"/>
        <end position="42"/>
    </location>
</feature>
<dbReference type="PANTHER" id="PTHR30619">
    <property type="entry name" value="DNA INTERNALIZATION/COMPETENCE PROTEIN COMEC/REC2"/>
    <property type="match status" value="1"/>
</dbReference>
<organism evidence="8 9">
    <name type="scientific">Thermosediminibacter oceani (strain ATCC BAA-1034 / DSM 16646 / JW/IW-1228P)</name>
    <dbReference type="NCBI Taxonomy" id="555079"/>
    <lineage>
        <taxon>Bacteria</taxon>
        <taxon>Bacillati</taxon>
        <taxon>Bacillota</taxon>
        <taxon>Clostridia</taxon>
        <taxon>Thermosediminibacterales</taxon>
        <taxon>Thermosediminibacteraceae</taxon>
        <taxon>Thermosediminibacter</taxon>
    </lineage>
</organism>
<feature type="transmembrane region" description="Helical" evidence="6">
    <location>
        <begin position="341"/>
        <end position="359"/>
    </location>
</feature>
<evidence type="ECO:0000313" key="9">
    <source>
        <dbReference type="Proteomes" id="UP000000272"/>
    </source>
</evidence>
<dbReference type="InterPro" id="IPR004477">
    <property type="entry name" value="ComEC_N"/>
</dbReference>
<dbReference type="OrthoDB" id="9761531at2"/>